<keyword evidence="7" id="KW-1185">Reference proteome</keyword>
<dbReference type="GO" id="GO:0003700">
    <property type="term" value="F:DNA-binding transcription factor activity"/>
    <property type="evidence" value="ECO:0007669"/>
    <property type="project" value="InterPro"/>
</dbReference>
<dbReference type="Pfam" id="PF00126">
    <property type="entry name" value="HTH_1"/>
    <property type="match status" value="1"/>
</dbReference>
<reference evidence="6" key="1">
    <citation type="journal article" date="2014" name="Int. J. Syst. Evol. Microbiol.">
        <title>Complete genome sequence of Corynebacterium casei LMG S-19264T (=DSM 44701T), isolated from a smear-ripened cheese.</title>
        <authorList>
            <consortium name="US DOE Joint Genome Institute (JGI-PGF)"/>
            <person name="Walter F."/>
            <person name="Albersmeier A."/>
            <person name="Kalinowski J."/>
            <person name="Ruckert C."/>
        </authorList>
    </citation>
    <scope>NUCLEOTIDE SEQUENCE</scope>
    <source>
        <strain evidence="6">CGMCC 1.12726</strain>
    </source>
</reference>
<evidence type="ECO:0000256" key="2">
    <source>
        <dbReference type="ARBA" id="ARBA00023015"/>
    </source>
</evidence>
<dbReference type="PANTHER" id="PTHR30537">
    <property type="entry name" value="HTH-TYPE TRANSCRIPTIONAL REGULATOR"/>
    <property type="match status" value="1"/>
</dbReference>
<proteinExistence type="inferred from homology"/>
<keyword evidence="4" id="KW-0804">Transcription</keyword>
<dbReference type="InterPro" id="IPR000847">
    <property type="entry name" value="LysR_HTH_N"/>
</dbReference>
<reference evidence="6" key="2">
    <citation type="submission" date="2020-09" db="EMBL/GenBank/DDBJ databases">
        <authorList>
            <person name="Sun Q."/>
            <person name="Zhou Y."/>
        </authorList>
    </citation>
    <scope>NUCLEOTIDE SEQUENCE</scope>
    <source>
        <strain evidence="6">CGMCC 1.12726</strain>
    </source>
</reference>
<dbReference type="SUPFAM" id="SSF53850">
    <property type="entry name" value="Periplasmic binding protein-like II"/>
    <property type="match status" value="1"/>
</dbReference>
<dbReference type="SUPFAM" id="SSF46785">
    <property type="entry name" value="Winged helix' DNA-binding domain"/>
    <property type="match status" value="1"/>
</dbReference>
<dbReference type="EMBL" id="BMFO01000002">
    <property type="protein sequence ID" value="GGF93025.1"/>
    <property type="molecule type" value="Genomic_DNA"/>
</dbReference>
<dbReference type="InterPro" id="IPR036390">
    <property type="entry name" value="WH_DNA-bd_sf"/>
</dbReference>
<dbReference type="CDD" id="cd08422">
    <property type="entry name" value="PBP2_CrgA_like"/>
    <property type="match status" value="1"/>
</dbReference>
<dbReference type="GO" id="GO:0043565">
    <property type="term" value="F:sequence-specific DNA binding"/>
    <property type="evidence" value="ECO:0007669"/>
    <property type="project" value="TreeGrafter"/>
</dbReference>
<dbReference type="PANTHER" id="PTHR30537:SF5">
    <property type="entry name" value="HTH-TYPE TRANSCRIPTIONAL ACTIVATOR TTDR-RELATED"/>
    <property type="match status" value="1"/>
</dbReference>
<feature type="domain" description="HTH lysR-type" evidence="5">
    <location>
        <begin position="1"/>
        <end position="60"/>
    </location>
</feature>
<evidence type="ECO:0000256" key="4">
    <source>
        <dbReference type="ARBA" id="ARBA00023163"/>
    </source>
</evidence>
<accession>A0A917CM80</accession>
<dbReference type="InterPro" id="IPR036388">
    <property type="entry name" value="WH-like_DNA-bd_sf"/>
</dbReference>
<dbReference type="Proteomes" id="UP000632858">
    <property type="component" value="Unassembled WGS sequence"/>
</dbReference>
<organism evidence="6 7">
    <name type="scientific">Arenimonas maotaiensis</name>
    <dbReference type="NCBI Taxonomy" id="1446479"/>
    <lineage>
        <taxon>Bacteria</taxon>
        <taxon>Pseudomonadati</taxon>
        <taxon>Pseudomonadota</taxon>
        <taxon>Gammaproteobacteria</taxon>
        <taxon>Lysobacterales</taxon>
        <taxon>Lysobacteraceae</taxon>
        <taxon>Arenimonas</taxon>
    </lineage>
</organism>
<gene>
    <name evidence="6" type="ORF">GCM10010960_13680</name>
</gene>
<protein>
    <submittedName>
        <fullName evidence="6">LysR family transcriptional regulator</fullName>
    </submittedName>
</protein>
<evidence type="ECO:0000256" key="3">
    <source>
        <dbReference type="ARBA" id="ARBA00023125"/>
    </source>
</evidence>
<evidence type="ECO:0000313" key="7">
    <source>
        <dbReference type="Proteomes" id="UP000632858"/>
    </source>
</evidence>
<dbReference type="InterPro" id="IPR058163">
    <property type="entry name" value="LysR-type_TF_proteobact-type"/>
</dbReference>
<dbReference type="PROSITE" id="PS50931">
    <property type="entry name" value="HTH_LYSR"/>
    <property type="match status" value="1"/>
</dbReference>
<evidence type="ECO:0000259" key="5">
    <source>
        <dbReference type="PROSITE" id="PS50931"/>
    </source>
</evidence>
<sequence length="291" mass="32369">MLNNLNDIALFVAVVKAKSFRKAADVLDMPTSTLSRRVSHLEKSIGIRLLHRTTRQIELTELGRTYFERCQSIIAQAQSAHEELSQAAESPTGLLRLSMVEEFATDYLIPLLPEFRRLHPGIRFELDINPRRANLIADSVDIAFRMGQITDSGLIARKLAMFKVGLYASPGYLKRAPKLKTPADLEHHACLQLSALDFHLAKGNQRVSHKIRNPAYAANSMGLLKSLVLRDAGIAVLSEPMARAAVADGSLVRVLPDWCPPEVPVYALTETRLLPAKIRVFLDFLSTKLNP</sequence>
<dbReference type="FunFam" id="1.10.10.10:FF:000001">
    <property type="entry name" value="LysR family transcriptional regulator"/>
    <property type="match status" value="1"/>
</dbReference>
<dbReference type="GO" id="GO:0006351">
    <property type="term" value="P:DNA-templated transcription"/>
    <property type="evidence" value="ECO:0007669"/>
    <property type="project" value="TreeGrafter"/>
</dbReference>
<dbReference type="Pfam" id="PF03466">
    <property type="entry name" value="LysR_substrate"/>
    <property type="match status" value="1"/>
</dbReference>
<keyword evidence="2" id="KW-0805">Transcription regulation</keyword>
<dbReference type="AlphaFoldDB" id="A0A917CM80"/>
<comment type="similarity">
    <text evidence="1">Belongs to the LysR transcriptional regulatory family.</text>
</comment>
<keyword evidence="3" id="KW-0238">DNA-binding</keyword>
<dbReference type="RefSeq" id="WP_188449188.1">
    <property type="nucleotide sequence ID" value="NZ_BMFO01000002.1"/>
</dbReference>
<name>A0A917CM80_9GAMM</name>
<evidence type="ECO:0000313" key="6">
    <source>
        <dbReference type="EMBL" id="GGF93025.1"/>
    </source>
</evidence>
<dbReference type="Gene3D" id="3.40.190.290">
    <property type="match status" value="1"/>
</dbReference>
<dbReference type="InterPro" id="IPR005119">
    <property type="entry name" value="LysR_subst-bd"/>
</dbReference>
<comment type="caution">
    <text evidence="6">The sequence shown here is derived from an EMBL/GenBank/DDBJ whole genome shotgun (WGS) entry which is preliminary data.</text>
</comment>
<dbReference type="Gene3D" id="1.10.10.10">
    <property type="entry name" value="Winged helix-like DNA-binding domain superfamily/Winged helix DNA-binding domain"/>
    <property type="match status" value="1"/>
</dbReference>
<evidence type="ECO:0000256" key="1">
    <source>
        <dbReference type="ARBA" id="ARBA00009437"/>
    </source>
</evidence>